<dbReference type="eggNOG" id="COG3341">
    <property type="taxonomic scope" value="Bacteria"/>
</dbReference>
<keyword evidence="7" id="KW-0540">Nuclease</keyword>
<evidence type="ECO:0000256" key="4">
    <source>
        <dbReference type="ARBA" id="ARBA00005300"/>
    </source>
</evidence>
<dbReference type="OrthoDB" id="9811552at2"/>
<dbReference type="InterPro" id="IPR050092">
    <property type="entry name" value="RNase_H"/>
</dbReference>
<dbReference type="AlphaFoldDB" id="V2QDY3"/>
<comment type="similarity">
    <text evidence="4">Belongs to the RNase H family.</text>
</comment>
<dbReference type="PROSITE" id="PS50879">
    <property type="entry name" value="RNASE_H_1"/>
    <property type="match status" value="1"/>
</dbReference>
<dbReference type="RefSeq" id="WP_023275062.1">
    <property type="nucleotide sequence ID" value="NZ_CP097562.1"/>
</dbReference>
<name>V2QDY3_9BACT</name>
<protein>
    <recommendedName>
        <fullName evidence="6">Ribonuclease H</fullName>
        <ecNumber evidence="5">3.1.26.4</ecNumber>
    </recommendedName>
</protein>
<dbReference type="KEGG" id="msch:N508_000755"/>
<comment type="catalytic activity">
    <reaction evidence="1">
        <text>Endonucleolytic cleavage to 5'-phosphomonoester.</text>
        <dbReference type="EC" id="3.1.26.4"/>
    </reaction>
</comment>
<dbReference type="Gene3D" id="3.30.420.10">
    <property type="entry name" value="Ribonuclease H-like superfamily/Ribonuclease H"/>
    <property type="match status" value="1"/>
</dbReference>
<keyword evidence="9" id="KW-0255">Endonuclease</keyword>
<reference evidence="13" key="3">
    <citation type="submission" date="2022-06" db="EMBL/GenBank/DDBJ databases">
        <title>Resources to Facilitate Use of the Altered Schaedler Flora (ASF) Mouse Model to Study Microbiome Function.</title>
        <authorList>
            <person name="Proctor A."/>
            <person name="Parvinroo S."/>
            <person name="Richie T."/>
            <person name="Jia X."/>
            <person name="Lee S.T.M."/>
            <person name="Karp P.D."/>
            <person name="Paley S."/>
            <person name="Kostic A.D."/>
            <person name="Pierre J.F."/>
            <person name="Wannemuehler M.J."/>
            <person name="Phillips G.J."/>
        </authorList>
    </citation>
    <scope>NUCLEOTIDE SEQUENCE</scope>
    <source>
        <strain evidence="13">ASF457</strain>
    </source>
</reference>
<comment type="cofactor">
    <cofactor evidence="2">
        <name>Mg(2+)</name>
        <dbReference type="ChEBI" id="CHEBI:18420"/>
    </cofactor>
</comment>
<dbReference type="InterPro" id="IPR012337">
    <property type="entry name" value="RNaseH-like_sf"/>
</dbReference>
<dbReference type="eggNOG" id="COG0328">
    <property type="taxonomic scope" value="Bacteria"/>
</dbReference>
<feature type="domain" description="RNase H type-1" evidence="12">
    <location>
        <begin position="57"/>
        <end position="193"/>
    </location>
</feature>
<evidence type="ECO:0000313" key="13">
    <source>
        <dbReference type="EMBL" id="USF23689.1"/>
    </source>
</evidence>
<evidence type="ECO:0000256" key="8">
    <source>
        <dbReference type="ARBA" id="ARBA00022723"/>
    </source>
</evidence>
<proteinExistence type="inferred from homology"/>
<dbReference type="SUPFAM" id="SSF53098">
    <property type="entry name" value="Ribonuclease H-like"/>
    <property type="match status" value="1"/>
</dbReference>
<dbReference type="InterPro" id="IPR002156">
    <property type="entry name" value="RNaseH_domain"/>
</dbReference>
<dbReference type="InterPro" id="IPR011320">
    <property type="entry name" value="RNase_H1_N"/>
</dbReference>
<evidence type="ECO:0000259" key="12">
    <source>
        <dbReference type="PROSITE" id="PS50879"/>
    </source>
</evidence>
<dbReference type="SUPFAM" id="SSF55658">
    <property type="entry name" value="L9 N-domain-like"/>
    <property type="match status" value="1"/>
</dbReference>
<evidence type="ECO:0000313" key="14">
    <source>
        <dbReference type="Proteomes" id="UP000017429"/>
    </source>
</evidence>
<dbReference type="GO" id="GO:0046872">
    <property type="term" value="F:metal ion binding"/>
    <property type="evidence" value="ECO:0007669"/>
    <property type="project" value="UniProtKB-KW"/>
</dbReference>
<dbReference type="Proteomes" id="UP000017429">
    <property type="component" value="Chromosome"/>
</dbReference>
<reference evidence="13" key="2">
    <citation type="submission" date="2022-05" db="EMBL/GenBank/DDBJ databases">
        <authorList>
            <person name="Proctor A.L."/>
            <person name="Phillips G.J."/>
            <person name="Wannemuehler M.J."/>
        </authorList>
    </citation>
    <scope>NUCLEOTIDE SEQUENCE</scope>
    <source>
        <strain evidence="13">ASF457</strain>
    </source>
</reference>
<gene>
    <name evidence="13" type="primary">rnhA_2</name>
    <name evidence="13" type="ORF">N508_000755</name>
</gene>
<accession>V2QDY3</accession>
<evidence type="ECO:0000256" key="5">
    <source>
        <dbReference type="ARBA" id="ARBA00012180"/>
    </source>
</evidence>
<dbReference type="PANTHER" id="PTHR10642">
    <property type="entry name" value="RIBONUCLEASE H1"/>
    <property type="match status" value="1"/>
</dbReference>
<keyword evidence="11" id="KW-0460">Magnesium</keyword>
<dbReference type="InterPro" id="IPR036397">
    <property type="entry name" value="RNaseH_sf"/>
</dbReference>
<dbReference type="CDD" id="cd09277">
    <property type="entry name" value="RNase_HI_bacteria_like"/>
    <property type="match status" value="1"/>
</dbReference>
<evidence type="ECO:0000256" key="2">
    <source>
        <dbReference type="ARBA" id="ARBA00001946"/>
    </source>
</evidence>
<keyword evidence="8" id="KW-0479">Metal-binding</keyword>
<comment type="function">
    <text evidence="3">Endonuclease that specifically degrades the RNA of RNA-DNA hybrids.</text>
</comment>
<organism evidence="13 14">
    <name type="scientific">Mucispirillum schaedleri ASF457</name>
    <dbReference type="NCBI Taxonomy" id="1379858"/>
    <lineage>
        <taxon>Bacteria</taxon>
        <taxon>Pseudomonadati</taxon>
        <taxon>Deferribacterota</taxon>
        <taxon>Deferribacteres</taxon>
        <taxon>Deferribacterales</taxon>
        <taxon>Mucispirillaceae</taxon>
        <taxon>Mucispirillum</taxon>
    </lineage>
</organism>
<evidence type="ECO:0000256" key="6">
    <source>
        <dbReference type="ARBA" id="ARBA00017721"/>
    </source>
</evidence>
<dbReference type="Gene3D" id="3.40.970.10">
    <property type="entry name" value="Ribonuclease H1, N-terminal domain"/>
    <property type="match status" value="1"/>
</dbReference>
<dbReference type="EMBL" id="CP097562">
    <property type="protein sequence ID" value="USF23689.1"/>
    <property type="molecule type" value="Genomic_DNA"/>
</dbReference>
<evidence type="ECO:0000256" key="1">
    <source>
        <dbReference type="ARBA" id="ARBA00000077"/>
    </source>
</evidence>
<dbReference type="Pfam" id="PF01693">
    <property type="entry name" value="Cauli_VI"/>
    <property type="match status" value="1"/>
</dbReference>
<dbReference type="InterPro" id="IPR037056">
    <property type="entry name" value="RNase_H1_N_sf"/>
</dbReference>
<evidence type="ECO:0000256" key="11">
    <source>
        <dbReference type="ARBA" id="ARBA00022842"/>
    </source>
</evidence>
<dbReference type="Pfam" id="PF00075">
    <property type="entry name" value="RNase_H"/>
    <property type="match status" value="1"/>
</dbReference>
<reference evidence="13" key="1">
    <citation type="journal article" date="2014" name="Genome Announc.">
        <title>Draft genome sequences of the altered schaedler flora, a defined bacterial community from gnotobiotic mice.</title>
        <authorList>
            <person name="Wannemuehler M.J."/>
            <person name="Overstreet A.M."/>
            <person name="Ward D.V."/>
            <person name="Phillips G.J."/>
        </authorList>
    </citation>
    <scope>NUCLEOTIDE SEQUENCE</scope>
    <source>
        <strain evidence="13">ASF457</strain>
    </source>
</reference>
<dbReference type="InterPro" id="IPR009027">
    <property type="entry name" value="Ribosomal_bL9/RNase_H1_N"/>
</dbReference>
<dbReference type="GO" id="GO:0043137">
    <property type="term" value="P:DNA replication, removal of RNA primer"/>
    <property type="evidence" value="ECO:0007669"/>
    <property type="project" value="TreeGrafter"/>
</dbReference>
<dbReference type="GO" id="GO:0003676">
    <property type="term" value="F:nucleic acid binding"/>
    <property type="evidence" value="ECO:0007669"/>
    <property type="project" value="InterPro"/>
</dbReference>
<evidence type="ECO:0000256" key="7">
    <source>
        <dbReference type="ARBA" id="ARBA00022722"/>
    </source>
</evidence>
<dbReference type="GO" id="GO:0004523">
    <property type="term" value="F:RNA-DNA hybrid ribonuclease activity"/>
    <property type="evidence" value="ECO:0007669"/>
    <property type="project" value="UniProtKB-EC"/>
</dbReference>
<evidence type="ECO:0000256" key="3">
    <source>
        <dbReference type="ARBA" id="ARBA00004065"/>
    </source>
</evidence>
<dbReference type="PANTHER" id="PTHR10642:SF26">
    <property type="entry name" value="RIBONUCLEASE H1"/>
    <property type="match status" value="1"/>
</dbReference>
<evidence type="ECO:0000256" key="9">
    <source>
        <dbReference type="ARBA" id="ARBA00022759"/>
    </source>
</evidence>
<keyword evidence="14" id="KW-1185">Reference proteome</keyword>
<evidence type="ECO:0000256" key="10">
    <source>
        <dbReference type="ARBA" id="ARBA00022801"/>
    </source>
</evidence>
<dbReference type="FunFam" id="3.40.970.10:FF:000002">
    <property type="entry name" value="Ribonuclease H"/>
    <property type="match status" value="1"/>
</dbReference>
<sequence>MYYAVKKGRETGIFESWEECQKQITGFSGAEFKKFKILHQAEEYLSADSLNDEKNDDLSGLHAYIDGSFSEKQTEAGFGAVILYNGEIIHTIKGSSKKYIDMRNVAGELFAAAVSIKWAVENKYKSITLHHDYSGIAYWAKGQWKRKQEGTINYKKFIDEISEKINIYFVKVKGHSGDIYNDMADKLAKEAINITDE</sequence>
<dbReference type="EC" id="3.1.26.4" evidence="5"/>
<keyword evidence="10 13" id="KW-0378">Hydrolase</keyword>